<dbReference type="SUPFAM" id="SSF52467">
    <property type="entry name" value="DHS-like NAD/FAD-binding domain"/>
    <property type="match status" value="1"/>
</dbReference>
<accession>A0AAN7TKT5</accession>
<dbReference type="GO" id="GO:0005634">
    <property type="term" value="C:nucleus"/>
    <property type="evidence" value="ECO:0007669"/>
    <property type="project" value="TreeGrafter"/>
</dbReference>
<dbReference type="Pfam" id="PF02146">
    <property type="entry name" value="SIR2"/>
    <property type="match status" value="1"/>
</dbReference>
<dbReference type="Proteomes" id="UP001310890">
    <property type="component" value="Unassembled WGS sequence"/>
</dbReference>
<keyword evidence="2" id="KW-0808">Transferase</keyword>
<feature type="binding site" evidence="4">
    <location>
        <position position="140"/>
    </location>
    <ligand>
        <name>Zn(2+)</name>
        <dbReference type="ChEBI" id="CHEBI:29105"/>
    </ligand>
</feature>
<evidence type="ECO:0000313" key="6">
    <source>
        <dbReference type="EMBL" id="KAK5113226.1"/>
    </source>
</evidence>
<dbReference type="InterPro" id="IPR003000">
    <property type="entry name" value="Sirtuin"/>
</dbReference>
<dbReference type="InterPro" id="IPR026590">
    <property type="entry name" value="Ssirtuin_cat_dom"/>
</dbReference>
<dbReference type="InterPro" id="IPR026591">
    <property type="entry name" value="Sirtuin_cat_small_dom_sf"/>
</dbReference>
<evidence type="ECO:0000256" key="3">
    <source>
        <dbReference type="ARBA" id="ARBA00023027"/>
    </source>
</evidence>
<dbReference type="GO" id="GO:0017136">
    <property type="term" value="F:histone deacetylase activity, NAD-dependent"/>
    <property type="evidence" value="ECO:0007669"/>
    <property type="project" value="TreeGrafter"/>
</dbReference>
<feature type="binding site" evidence="4">
    <location>
        <position position="200"/>
    </location>
    <ligand>
        <name>Zn(2+)</name>
        <dbReference type="ChEBI" id="CHEBI:29105"/>
    </ligand>
</feature>
<keyword evidence="4" id="KW-0862">Zinc</keyword>
<feature type="active site" description="Proton acceptor" evidence="4">
    <location>
        <position position="126"/>
    </location>
</feature>
<comment type="caution">
    <text evidence="6">The sequence shown here is derived from an EMBL/GenBank/DDBJ whole genome shotgun (WGS) entry which is preliminary data.</text>
</comment>
<name>A0AAN7TKT5_9PEZI</name>
<dbReference type="Gene3D" id="3.40.50.1220">
    <property type="entry name" value="TPP-binding domain"/>
    <property type="match status" value="1"/>
</dbReference>
<dbReference type="AlphaFoldDB" id="A0AAN7TKT5"/>
<feature type="binding site" evidence="4">
    <location>
        <position position="197"/>
    </location>
    <ligand>
        <name>Zn(2+)</name>
        <dbReference type="ChEBI" id="CHEBI:29105"/>
    </ligand>
</feature>
<dbReference type="GO" id="GO:0046872">
    <property type="term" value="F:metal ion binding"/>
    <property type="evidence" value="ECO:0007669"/>
    <property type="project" value="UniProtKB-KW"/>
</dbReference>
<sequence>MASTIPSSDLGSFHAHLKTSTRVLALLGAGLSASSGLPTFRGADGLWRTHSATSLATPQAFLVNPSLVWQFYSHRRHMALNASPNPAHDALAALARALPGFQCLSQNVDGLSRRAGHPPDQLQLLHGTLFSVKCSNETECGHQEPNFTDPIVPALAIPTSGADPTSNTARHHNNGEQDISNISVPLAEIPLHALPICPKCTSHLLRPGVVWFGEPLPPSVLKTVDRYIDAGPIDLILVIGTSAKVWPAAGYIDEAREQGARVCVVNLDESDSPPAGWTEGDWFFRGDAAVVVPQLLGPVIGDGDVLVSR</sequence>
<reference evidence="6" key="1">
    <citation type="submission" date="2023-08" db="EMBL/GenBank/DDBJ databases">
        <title>Black Yeasts Isolated from many extreme environments.</title>
        <authorList>
            <person name="Coleine C."/>
            <person name="Stajich J.E."/>
            <person name="Selbmann L."/>
        </authorList>
    </citation>
    <scope>NUCLEOTIDE SEQUENCE</scope>
    <source>
        <strain evidence="6">CCFEE 5401</strain>
    </source>
</reference>
<evidence type="ECO:0000256" key="4">
    <source>
        <dbReference type="PROSITE-ProRule" id="PRU00236"/>
    </source>
</evidence>
<comment type="similarity">
    <text evidence="1">Belongs to the sirtuin family. Class I subfamily.</text>
</comment>
<keyword evidence="3" id="KW-0520">NAD</keyword>
<evidence type="ECO:0000259" key="5">
    <source>
        <dbReference type="PROSITE" id="PS50305"/>
    </source>
</evidence>
<dbReference type="InterPro" id="IPR050134">
    <property type="entry name" value="NAD-dep_sirtuin_deacylases"/>
</dbReference>
<dbReference type="GO" id="GO:0070403">
    <property type="term" value="F:NAD+ binding"/>
    <property type="evidence" value="ECO:0007669"/>
    <property type="project" value="InterPro"/>
</dbReference>
<dbReference type="PROSITE" id="PS50305">
    <property type="entry name" value="SIRTUIN"/>
    <property type="match status" value="1"/>
</dbReference>
<proteinExistence type="inferred from homology"/>
<dbReference type="Gene3D" id="3.30.1600.10">
    <property type="entry name" value="SIR2/SIRT2 'Small Domain"/>
    <property type="match status" value="1"/>
</dbReference>
<keyword evidence="4" id="KW-0479">Metal-binding</keyword>
<dbReference type="PANTHER" id="PTHR11085">
    <property type="entry name" value="NAD-DEPENDENT PROTEIN DEACYLASE SIRTUIN-5, MITOCHONDRIAL-RELATED"/>
    <property type="match status" value="1"/>
</dbReference>
<evidence type="ECO:0000313" key="7">
    <source>
        <dbReference type="Proteomes" id="UP001310890"/>
    </source>
</evidence>
<dbReference type="PANTHER" id="PTHR11085:SF10">
    <property type="entry name" value="NAD-DEPENDENT PROTEIN DEACYLASE SIRTUIN-5, MITOCHONDRIAL-RELATED"/>
    <property type="match status" value="1"/>
</dbReference>
<dbReference type="EMBL" id="JAVRRL010000025">
    <property type="protein sequence ID" value="KAK5113226.1"/>
    <property type="molecule type" value="Genomic_DNA"/>
</dbReference>
<evidence type="ECO:0000256" key="1">
    <source>
        <dbReference type="ARBA" id="ARBA00006924"/>
    </source>
</evidence>
<feature type="domain" description="Deacetylase sirtuin-type" evidence="5">
    <location>
        <begin position="3"/>
        <end position="309"/>
    </location>
</feature>
<evidence type="ECO:0000256" key="2">
    <source>
        <dbReference type="ARBA" id="ARBA00022679"/>
    </source>
</evidence>
<dbReference type="InterPro" id="IPR029035">
    <property type="entry name" value="DHS-like_NAD/FAD-binding_dom"/>
</dbReference>
<organism evidence="6 7">
    <name type="scientific">Meristemomyces frigidus</name>
    <dbReference type="NCBI Taxonomy" id="1508187"/>
    <lineage>
        <taxon>Eukaryota</taxon>
        <taxon>Fungi</taxon>
        <taxon>Dikarya</taxon>
        <taxon>Ascomycota</taxon>
        <taxon>Pezizomycotina</taxon>
        <taxon>Dothideomycetes</taxon>
        <taxon>Dothideomycetidae</taxon>
        <taxon>Mycosphaerellales</taxon>
        <taxon>Teratosphaeriaceae</taxon>
        <taxon>Meristemomyces</taxon>
    </lineage>
</organism>
<gene>
    <name evidence="6" type="ORF">LTR62_003562</name>
</gene>
<feature type="binding site" evidence="4">
    <location>
        <position position="134"/>
    </location>
    <ligand>
        <name>Zn(2+)</name>
        <dbReference type="ChEBI" id="CHEBI:29105"/>
    </ligand>
</feature>
<protein>
    <recommendedName>
        <fullName evidence="5">Deacetylase sirtuin-type domain-containing protein</fullName>
    </recommendedName>
</protein>